<gene>
    <name evidence="14" type="ORF">Daesc_007584</name>
</gene>
<evidence type="ECO:0000256" key="7">
    <source>
        <dbReference type="ARBA" id="ARBA00023277"/>
    </source>
</evidence>
<dbReference type="GO" id="GO:0005576">
    <property type="term" value="C:extracellular region"/>
    <property type="evidence" value="ECO:0007669"/>
    <property type="project" value="UniProtKB-SubCell"/>
</dbReference>
<evidence type="ECO:0000256" key="9">
    <source>
        <dbReference type="ARBA" id="ARBA00044502"/>
    </source>
</evidence>
<dbReference type="GO" id="GO:0030245">
    <property type="term" value="P:cellulose catabolic process"/>
    <property type="evidence" value="ECO:0007669"/>
    <property type="project" value="UniProtKB-KW"/>
</dbReference>
<dbReference type="Proteomes" id="UP001369815">
    <property type="component" value="Unassembled WGS sequence"/>
</dbReference>
<feature type="domain" description="Auxiliary Activity family 9 catalytic" evidence="13">
    <location>
        <begin position="31"/>
        <end position="273"/>
    </location>
</feature>
<keyword evidence="6" id="KW-1015">Disulfide bond</keyword>
<dbReference type="EMBL" id="JBANMG010000007">
    <property type="protein sequence ID" value="KAK6951055.1"/>
    <property type="molecule type" value="Genomic_DNA"/>
</dbReference>
<evidence type="ECO:0000256" key="2">
    <source>
        <dbReference type="ARBA" id="ARBA00004613"/>
    </source>
</evidence>
<keyword evidence="5" id="KW-0136">Cellulose degradation</keyword>
<protein>
    <recommendedName>
        <fullName evidence="11">lytic cellulose monooxygenase (C4-dehydrogenating)</fullName>
        <ecNumber evidence="11">1.14.99.56</ecNumber>
    </recommendedName>
</protein>
<evidence type="ECO:0000256" key="6">
    <source>
        <dbReference type="ARBA" id="ARBA00023157"/>
    </source>
</evidence>
<evidence type="ECO:0000256" key="11">
    <source>
        <dbReference type="ARBA" id="ARBA00047174"/>
    </source>
</evidence>
<feature type="chain" id="PRO_5043321174" description="lytic cellulose monooxygenase (C4-dehydrogenating)" evidence="12">
    <location>
        <begin position="18"/>
        <end position="302"/>
    </location>
</feature>
<name>A0AAX6MEK7_9PEZI</name>
<dbReference type="AlphaFoldDB" id="A0AAX6MEK7"/>
<evidence type="ECO:0000256" key="10">
    <source>
        <dbReference type="ARBA" id="ARBA00045077"/>
    </source>
</evidence>
<evidence type="ECO:0000256" key="5">
    <source>
        <dbReference type="ARBA" id="ARBA00023001"/>
    </source>
</evidence>
<accession>A0AAX6MEK7</accession>
<sequence>MKSSSFLLVNLAAVANGLPNGIGTKTGGLFNYTIDGVDYPGHYPWLPEEGQESIQRRWYADPLNRADHPYLACNRGNPLATKNPTLHATVKPGSWIVPSYRAPPCPASPPVPYPTKPSVPGYEDQNPPSPCNEYPWSVSLGPMIVYMADCQGPCDQWDGHGKRWFKIWEAGFKPEGWEWSYNPGEKRDLANGDRWWQDHVLRSSRGTWNVTVPNLKPGHYMIRHEAIDLEISLQIYPHCAQLEVVGDGDAYPSEDYLVEFPGAYDRNDEGLWMAGELYADQIGHRLFNYTIPGPKLWDPSKA</sequence>
<evidence type="ECO:0000256" key="3">
    <source>
        <dbReference type="ARBA" id="ARBA00022525"/>
    </source>
</evidence>
<dbReference type="InterPro" id="IPR049892">
    <property type="entry name" value="AA9"/>
</dbReference>
<evidence type="ECO:0000313" key="15">
    <source>
        <dbReference type="Proteomes" id="UP001369815"/>
    </source>
</evidence>
<dbReference type="PANTHER" id="PTHR33353">
    <property type="entry name" value="PUTATIVE (AFU_ORTHOLOGUE AFUA_1G12560)-RELATED"/>
    <property type="match status" value="1"/>
</dbReference>
<keyword evidence="7" id="KW-0119">Carbohydrate metabolism</keyword>
<evidence type="ECO:0000256" key="12">
    <source>
        <dbReference type="SAM" id="SignalP"/>
    </source>
</evidence>
<proteinExistence type="inferred from homology"/>
<evidence type="ECO:0000256" key="8">
    <source>
        <dbReference type="ARBA" id="ARBA00023326"/>
    </source>
</evidence>
<comment type="catalytic activity">
    <reaction evidence="10">
        <text>[(1-&gt;4)-beta-D-glucosyl]n+m + reduced acceptor + O2 = 4-dehydro-beta-D-glucosyl-[(1-&gt;4)-beta-D-glucosyl]n-1 + [(1-&gt;4)-beta-D-glucosyl]m + acceptor + H2O.</text>
        <dbReference type="EC" id="1.14.99.56"/>
    </reaction>
</comment>
<dbReference type="Pfam" id="PF03443">
    <property type="entry name" value="AA9"/>
    <property type="match status" value="1"/>
</dbReference>
<organism evidence="14 15">
    <name type="scientific">Daldinia eschscholtzii</name>
    <dbReference type="NCBI Taxonomy" id="292717"/>
    <lineage>
        <taxon>Eukaryota</taxon>
        <taxon>Fungi</taxon>
        <taxon>Dikarya</taxon>
        <taxon>Ascomycota</taxon>
        <taxon>Pezizomycotina</taxon>
        <taxon>Sordariomycetes</taxon>
        <taxon>Xylariomycetidae</taxon>
        <taxon>Xylariales</taxon>
        <taxon>Hypoxylaceae</taxon>
        <taxon>Daldinia</taxon>
    </lineage>
</organism>
<keyword evidence="4 12" id="KW-0732">Signal</keyword>
<comment type="cofactor">
    <cofactor evidence="1">
        <name>Cu(2+)</name>
        <dbReference type="ChEBI" id="CHEBI:29036"/>
    </cofactor>
</comment>
<dbReference type="Gene3D" id="2.70.50.70">
    <property type="match status" value="1"/>
</dbReference>
<evidence type="ECO:0000256" key="1">
    <source>
        <dbReference type="ARBA" id="ARBA00001973"/>
    </source>
</evidence>
<evidence type="ECO:0000256" key="4">
    <source>
        <dbReference type="ARBA" id="ARBA00022729"/>
    </source>
</evidence>
<feature type="signal peptide" evidence="12">
    <location>
        <begin position="1"/>
        <end position="17"/>
    </location>
</feature>
<keyword evidence="8" id="KW-0624">Polysaccharide degradation</keyword>
<comment type="subcellular location">
    <subcellularLocation>
        <location evidence="2">Secreted</location>
    </subcellularLocation>
</comment>
<keyword evidence="3" id="KW-0964">Secreted</keyword>
<evidence type="ECO:0000313" key="14">
    <source>
        <dbReference type="EMBL" id="KAK6951055.1"/>
    </source>
</evidence>
<comment type="similarity">
    <text evidence="9">Belongs to the polysaccharide monooxygenase AA9 family.</text>
</comment>
<dbReference type="EC" id="1.14.99.56" evidence="11"/>
<evidence type="ECO:0000259" key="13">
    <source>
        <dbReference type="Pfam" id="PF03443"/>
    </source>
</evidence>
<keyword evidence="15" id="KW-1185">Reference proteome</keyword>
<dbReference type="PANTHER" id="PTHR33353:SF19">
    <property type="entry name" value="GLYCOSYLHYDROLASE FAMILY 61-8 PROTEIN"/>
    <property type="match status" value="1"/>
</dbReference>
<dbReference type="InterPro" id="IPR005103">
    <property type="entry name" value="AA9_LPMO"/>
</dbReference>
<reference evidence="14 15" key="1">
    <citation type="journal article" date="2024" name="Front Chem Biol">
        <title>Unveiling the potential of Daldinia eschscholtzii MFLUCC 19-0629 through bioactivity and bioinformatics studies for enhanced sustainable agriculture production.</title>
        <authorList>
            <person name="Brooks S."/>
            <person name="Weaver J.A."/>
            <person name="Klomchit A."/>
            <person name="Alharthi S.A."/>
            <person name="Onlamun T."/>
            <person name="Nurani R."/>
            <person name="Vong T.K."/>
            <person name="Alberti F."/>
            <person name="Greco C."/>
        </authorList>
    </citation>
    <scope>NUCLEOTIDE SEQUENCE [LARGE SCALE GENOMIC DNA]</scope>
    <source>
        <strain evidence="14">MFLUCC 19-0629</strain>
    </source>
</reference>
<comment type="caution">
    <text evidence="14">The sequence shown here is derived from an EMBL/GenBank/DDBJ whole genome shotgun (WGS) entry which is preliminary data.</text>
</comment>